<dbReference type="PANTHER" id="PTHR16002:SF6">
    <property type="entry name" value="INSULIN-LIKE GROWTH FACTOR-BINDING PROTEIN 3 RECEPTOR"/>
    <property type="match status" value="1"/>
</dbReference>
<dbReference type="InterPro" id="IPR039587">
    <property type="entry name" value="TMEM248/TMEM219_dom"/>
</dbReference>
<sequence>MSEVMISQLFTWKKRINQISEDLWTSLNYCFELSTAHVSATFFFCLLTLALSLICLSLYSETHTLPNPDTTKDWNHLLFSLSQLYLCVNTNSSSFLDRSSFSSSLEQKKNQATTGNGLSVTLENLRVPLAITTSLKSNQLKEFSISTVVSARKLHLGDEETANLTIQITSGMNKSTCLTISAPAHLLPMTLPPPECLTSEKNITTTFVVASKELPKASQTCFSLHSKDDPTLVTMLTKEEQRVAVRHLLEVSVCLLGVCLILCVAASLIKSNTTMSS</sequence>
<evidence type="ECO:0000256" key="1">
    <source>
        <dbReference type="ARBA" id="ARBA00004370"/>
    </source>
</evidence>
<evidence type="ECO:0000256" key="4">
    <source>
        <dbReference type="ARBA" id="ARBA00023136"/>
    </source>
</evidence>
<evidence type="ECO:0000259" key="6">
    <source>
        <dbReference type="Pfam" id="PF14940"/>
    </source>
</evidence>
<dbReference type="Proteomes" id="UP000283210">
    <property type="component" value="Chromosome 9"/>
</dbReference>
<dbReference type="EMBL" id="CM012445">
    <property type="protein sequence ID" value="RVE68177.1"/>
    <property type="molecule type" value="Genomic_DNA"/>
</dbReference>
<keyword evidence="2 5" id="KW-0812">Transmembrane</keyword>
<proteinExistence type="predicted"/>
<dbReference type="AlphaFoldDB" id="A0A3S2MJ36"/>
<feature type="domain" description="TMEM248/TMEM219" evidence="6">
    <location>
        <begin position="42"/>
        <end position="213"/>
    </location>
</feature>
<comment type="subcellular location">
    <subcellularLocation>
        <location evidence="1">Membrane</location>
    </subcellularLocation>
</comment>
<feature type="transmembrane region" description="Helical" evidence="5">
    <location>
        <begin position="36"/>
        <end position="59"/>
    </location>
</feature>
<dbReference type="GO" id="GO:0016020">
    <property type="term" value="C:membrane"/>
    <property type="evidence" value="ECO:0007669"/>
    <property type="project" value="UniProtKB-SubCell"/>
</dbReference>
<keyword evidence="3 5" id="KW-1133">Transmembrane helix</keyword>
<dbReference type="InterPro" id="IPR039493">
    <property type="entry name" value="TMEM248/TMEM219"/>
</dbReference>
<evidence type="ECO:0000313" key="8">
    <source>
        <dbReference type="Proteomes" id="UP000283210"/>
    </source>
</evidence>
<evidence type="ECO:0000256" key="2">
    <source>
        <dbReference type="ARBA" id="ARBA00022692"/>
    </source>
</evidence>
<gene>
    <name evidence="7" type="ORF">OJAV_G00089940</name>
</gene>
<name>A0A3S2MJ36_ORYJA</name>
<dbReference type="OrthoDB" id="8680674at2759"/>
<reference evidence="7 8" key="2">
    <citation type="submission" date="2019-01" db="EMBL/GenBank/DDBJ databases">
        <title>A chromosome length genome reference of the Java medaka (oryzias javanicus).</title>
        <authorList>
            <person name="Herpin A."/>
            <person name="Takehana Y."/>
            <person name="Naruse K."/>
            <person name="Ansai S."/>
            <person name="Kawaguchi M."/>
        </authorList>
    </citation>
    <scope>NUCLEOTIDE SEQUENCE [LARGE SCALE GENOMIC DNA]</scope>
    <source>
        <strain evidence="7">RS831</strain>
        <tissue evidence="7">Whole body</tissue>
    </source>
</reference>
<dbReference type="Pfam" id="PF14940">
    <property type="entry name" value="TMEM219"/>
    <property type="match status" value="1"/>
</dbReference>
<evidence type="ECO:0000256" key="3">
    <source>
        <dbReference type="ARBA" id="ARBA00022989"/>
    </source>
</evidence>
<evidence type="ECO:0000313" key="7">
    <source>
        <dbReference type="EMBL" id="RVE68177.1"/>
    </source>
</evidence>
<accession>A0A3S2MJ36</accession>
<keyword evidence="8" id="KW-1185">Reference proteome</keyword>
<organism evidence="7 8">
    <name type="scientific">Oryzias javanicus</name>
    <name type="common">Javanese ricefish</name>
    <name type="synonym">Aplocheilus javanicus</name>
    <dbReference type="NCBI Taxonomy" id="123683"/>
    <lineage>
        <taxon>Eukaryota</taxon>
        <taxon>Metazoa</taxon>
        <taxon>Chordata</taxon>
        <taxon>Craniata</taxon>
        <taxon>Vertebrata</taxon>
        <taxon>Euteleostomi</taxon>
        <taxon>Actinopterygii</taxon>
        <taxon>Neopterygii</taxon>
        <taxon>Teleostei</taxon>
        <taxon>Neoteleostei</taxon>
        <taxon>Acanthomorphata</taxon>
        <taxon>Ovalentaria</taxon>
        <taxon>Atherinomorphae</taxon>
        <taxon>Beloniformes</taxon>
        <taxon>Adrianichthyidae</taxon>
        <taxon>Oryziinae</taxon>
        <taxon>Oryzias</taxon>
    </lineage>
</organism>
<reference evidence="7 8" key="1">
    <citation type="submission" date="2018-11" db="EMBL/GenBank/DDBJ databases">
        <authorList>
            <person name="Lopez-Roques C."/>
            <person name="Donnadieu C."/>
            <person name="Bouchez O."/>
            <person name="Klopp C."/>
            <person name="Cabau C."/>
            <person name="Zahm M."/>
        </authorList>
    </citation>
    <scope>NUCLEOTIDE SEQUENCE [LARGE SCALE GENOMIC DNA]</scope>
    <source>
        <strain evidence="7">RS831</strain>
        <tissue evidence="7">Whole body</tissue>
    </source>
</reference>
<keyword evidence="4 5" id="KW-0472">Membrane</keyword>
<evidence type="ECO:0000256" key="5">
    <source>
        <dbReference type="SAM" id="Phobius"/>
    </source>
</evidence>
<feature type="transmembrane region" description="Helical" evidence="5">
    <location>
        <begin position="248"/>
        <end position="269"/>
    </location>
</feature>
<dbReference type="PANTHER" id="PTHR16002">
    <property type="entry name" value="TRANSMEMBRANE PROTEIN 248-LIKE"/>
    <property type="match status" value="1"/>
</dbReference>
<protein>
    <recommendedName>
        <fullName evidence="6">TMEM248/TMEM219 domain-containing protein</fullName>
    </recommendedName>
</protein>